<feature type="transmembrane region" description="Helical" evidence="1">
    <location>
        <begin position="362"/>
        <end position="386"/>
    </location>
</feature>
<comment type="caution">
    <text evidence="2">The sequence shown here is derived from an EMBL/GenBank/DDBJ whole genome shotgun (WGS) entry which is preliminary data.</text>
</comment>
<accession>A0AAW1TR77</accession>
<protein>
    <submittedName>
        <fullName evidence="2">Uncharacterized protein</fullName>
    </submittedName>
</protein>
<dbReference type="EMBL" id="JARQZJ010000004">
    <property type="protein sequence ID" value="KAK9870832.1"/>
    <property type="molecule type" value="Genomic_DNA"/>
</dbReference>
<name>A0AAW1TR77_9CUCU</name>
<reference evidence="2 3" key="1">
    <citation type="submission" date="2023-03" db="EMBL/GenBank/DDBJ databases">
        <title>Genome insight into feeding habits of ladybird beetles.</title>
        <authorList>
            <person name="Li H.-S."/>
            <person name="Huang Y.-H."/>
            <person name="Pang H."/>
        </authorList>
    </citation>
    <scope>NUCLEOTIDE SEQUENCE [LARGE SCALE GENOMIC DNA]</scope>
    <source>
        <strain evidence="2">SYSU_2023b</strain>
        <tissue evidence="2">Whole body</tissue>
    </source>
</reference>
<keyword evidence="1" id="KW-0472">Membrane</keyword>
<sequence length="405" mass="46359">MLISNLKKQINDDFFSNRHKTINDNNKEEFDIPTLQLFDEKTIVPGDDNDEQHPSATVSHNISDLHNYLNKSPFLSDFMKIFLNHMKSTEKKESQRENLNDPFESPFDDMETIFRDSGNLINPFDLLMPGGFENHVVNKSSVEKPQSNIGEIYFVELGSNDNRNEKPIQINPSMETLTPRSLSGTGNVQPAPIQSIMGDFADSMKDIMRSLHEIFRNLPRGNLLPEKKYISPHIASNINISIHSNGETQFIPSNAYMNQNNYGVVNITWRSNVQNINNSLCFKLRQDESGNIVFKYMQLRIMEGSEIHEYKLKEPVFINTTNRTSNETVVIELTGRVGVRFISTGFLDVITLHKTDNYSTHWLVFSIAVLGLIVAGLIMSLSYIIFRRNQRYPRKGSISKEAIVY</sequence>
<dbReference type="Proteomes" id="UP001431783">
    <property type="component" value="Unassembled WGS sequence"/>
</dbReference>
<keyword evidence="3" id="KW-1185">Reference proteome</keyword>
<evidence type="ECO:0000313" key="3">
    <source>
        <dbReference type="Proteomes" id="UP001431783"/>
    </source>
</evidence>
<keyword evidence="1" id="KW-0812">Transmembrane</keyword>
<evidence type="ECO:0000256" key="1">
    <source>
        <dbReference type="SAM" id="Phobius"/>
    </source>
</evidence>
<organism evidence="2 3">
    <name type="scientific">Henosepilachna vigintioctopunctata</name>
    <dbReference type="NCBI Taxonomy" id="420089"/>
    <lineage>
        <taxon>Eukaryota</taxon>
        <taxon>Metazoa</taxon>
        <taxon>Ecdysozoa</taxon>
        <taxon>Arthropoda</taxon>
        <taxon>Hexapoda</taxon>
        <taxon>Insecta</taxon>
        <taxon>Pterygota</taxon>
        <taxon>Neoptera</taxon>
        <taxon>Endopterygota</taxon>
        <taxon>Coleoptera</taxon>
        <taxon>Polyphaga</taxon>
        <taxon>Cucujiformia</taxon>
        <taxon>Coccinelloidea</taxon>
        <taxon>Coccinellidae</taxon>
        <taxon>Epilachninae</taxon>
        <taxon>Epilachnini</taxon>
        <taxon>Henosepilachna</taxon>
    </lineage>
</organism>
<gene>
    <name evidence="2" type="ORF">WA026_009797</name>
</gene>
<proteinExistence type="predicted"/>
<dbReference type="AlphaFoldDB" id="A0AAW1TR77"/>
<evidence type="ECO:0000313" key="2">
    <source>
        <dbReference type="EMBL" id="KAK9870832.1"/>
    </source>
</evidence>
<keyword evidence="1" id="KW-1133">Transmembrane helix</keyword>